<sequence>MLQYHDKETSSLPRANVELTKDMIDFVMREVVFPAKGEKTIINPAADRVVYKNAVKFALRLVIDMVSSVRLSACGVRVRLNVSADPKSARKSLKKGRLDLTPFEKTCEPLINDLMAQRSLPLPRGLQESLYRNLLRVLAFCAAAAVESSELDVFGITVDPRLGR</sequence>
<organism evidence="1 2">
    <name type="scientific">Symbiodinium pilosum</name>
    <name type="common">Dinoflagellate</name>
    <dbReference type="NCBI Taxonomy" id="2952"/>
    <lineage>
        <taxon>Eukaryota</taxon>
        <taxon>Sar</taxon>
        <taxon>Alveolata</taxon>
        <taxon>Dinophyceae</taxon>
        <taxon>Suessiales</taxon>
        <taxon>Symbiodiniaceae</taxon>
        <taxon>Symbiodinium</taxon>
    </lineage>
</organism>
<proteinExistence type="predicted"/>
<dbReference type="OrthoDB" id="426057at2759"/>
<dbReference type="EMBL" id="CAJNIZ010015779">
    <property type="protein sequence ID" value="CAE7377648.1"/>
    <property type="molecule type" value="Genomic_DNA"/>
</dbReference>
<dbReference type="AlphaFoldDB" id="A0A812Q051"/>
<dbReference type="Proteomes" id="UP000649617">
    <property type="component" value="Unassembled WGS sequence"/>
</dbReference>
<evidence type="ECO:0000313" key="1">
    <source>
        <dbReference type="EMBL" id="CAE7377648.1"/>
    </source>
</evidence>
<comment type="caution">
    <text evidence="1">The sequence shown here is derived from an EMBL/GenBank/DDBJ whole genome shotgun (WGS) entry which is preliminary data.</text>
</comment>
<reference evidence="1" key="1">
    <citation type="submission" date="2021-02" db="EMBL/GenBank/DDBJ databases">
        <authorList>
            <person name="Dougan E. K."/>
            <person name="Rhodes N."/>
            <person name="Thang M."/>
            <person name="Chan C."/>
        </authorList>
    </citation>
    <scope>NUCLEOTIDE SEQUENCE</scope>
</reference>
<protein>
    <submittedName>
        <fullName evidence="1">Uncharacterized protein</fullName>
    </submittedName>
</protein>
<evidence type="ECO:0000313" key="2">
    <source>
        <dbReference type="Proteomes" id="UP000649617"/>
    </source>
</evidence>
<gene>
    <name evidence="1" type="ORF">SPIL2461_LOCUS9180</name>
</gene>
<name>A0A812Q051_SYMPI</name>
<accession>A0A812Q051</accession>
<keyword evidence="2" id="KW-1185">Reference proteome</keyword>